<proteinExistence type="predicted"/>
<sequence length="85" mass="9191">MQAQHQSSSDVKATTPARHLVATAIIGAAMIGYQVHKTPDDRIRLESLTTMAQNLGELSATDLAVVARLLAKHPAERPNFACRQV</sequence>
<keyword evidence="2" id="KW-1185">Reference proteome</keyword>
<dbReference type="Proteomes" id="UP001159100">
    <property type="component" value="Unassembled WGS sequence"/>
</dbReference>
<gene>
    <name evidence="1" type="ORF">POF45_23210</name>
</gene>
<name>A0ABT6QTT3_9PSED</name>
<comment type="caution">
    <text evidence="1">The sequence shown here is derived from an EMBL/GenBank/DDBJ whole genome shotgun (WGS) entry which is preliminary data.</text>
</comment>
<evidence type="ECO:0000313" key="2">
    <source>
        <dbReference type="Proteomes" id="UP001159100"/>
    </source>
</evidence>
<reference evidence="1 2" key="1">
    <citation type="submission" date="2023-02" db="EMBL/GenBank/DDBJ databases">
        <title>Pseudomonas chrutzelriedensis sp. nov., a potently antifungal strain isolated from moss.</title>
        <authorList>
            <person name="Schnyder A."/>
            <person name="Kalawong R."/>
            <person name="Eberl L."/>
            <person name="Agnoli K."/>
        </authorList>
    </citation>
    <scope>NUCLEOTIDE SEQUENCE [LARGE SCALE GENOMIC DNA]</scope>
    <source>
        <strain evidence="1 2">681</strain>
    </source>
</reference>
<protein>
    <submittedName>
        <fullName evidence="1">Uncharacterized protein</fullName>
    </submittedName>
</protein>
<organism evidence="1 2">
    <name type="scientific">Pseudomonas fungipugnans</name>
    <dbReference type="NCBI Taxonomy" id="3024217"/>
    <lineage>
        <taxon>Bacteria</taxon>
        <taxon>Pseudomonadati</taxon>
        <taxon>Pseudomonadota</taxon>
        <taxon>Gammaproteobacteria</taxon>
        <taxon>Pseudomonadales</taxon>
        <taxon>Pseudomonadaceae</taxon>
        <taxon>Pseudomonas</taxon>
    </lineage>
</organism>
<dbReference type="EMBL" id="JARBWL010000002">
    <property type="protein sequence ID" value="MDI2594318.1"/>
    <property type="molecule type" value="Genomic_DNA"/>
</dbReference>
<accession>A0ABT6QTT3</accession>
<evidence type="ECO:0000313" key="1">
    <source>
        <dbReference type="EMBL" id="MDI2594318.1"/>
    </source>
</evidence>
<dbReference type="RefSeq" id="WP_282316860.1">
    <property type="nucleotide sequence ID" value="NZ_JARBWL010000002.1"/>
</dbReference>